<dbReference type="InterPro" id="IPR003594">
    <property type="entry name" value="HATPase_dom"/>
</dbReference>
<comment type="catalytic activity">
    <reaction evidence="1">
        <text>ATP + protein L-histidine = ADP + protein N-phospho-L-histidine.</text>
        <dbReference type="EC" id="2.7.13.3"/>
    </reaction>
</comment>
<dbReference type="OrthoDB" id="9806130at2"/>
<evidence type="ECO:0000256" key="2">
    <source>
        <dbReference type="ARBA" id="ARBA00004141"/>
    </source>
</evidence>
<keyword evidence="8 16" id="KW-0418">Kinase</keyword>
<dbReference type="EC" id="2.7.13.3" evidence="3"/>
<gene>
    <name evidence="16" type="ORF">SAMN05661086_03215</name>
</gene>
<dbReference type="GO" id="GO:0000155">
    <property type="term" value="F:phosphorelay sensor kinase activity"/>
    <property type="evidence" value="ECO:0007669"/>
    <property type="project" value="InterPro"/>
</dbReference>
<dbReference type="GO" id="GO:0005524">
    <property type="term" value="F:ATP binding"/>
    <property type="evidence" value="ECO:0007669"/>
    <property type="project" value="UniProtKB-KW"/>
</dbReference>
<keyword evidence="7" id="KW-0547">Nucleotide-binding</keyword>
<keyword evidence="4" id="KW-0597">Phosphoprotein</keyword>
<keyword evidence="5" id="KW-0808">Transferase</keyword>
<dbReference type="Pfam" id="PF00512">
    <property type="entry name" value="HisKA"/>
    <property type="match status" value="1"/>
</dbReference>
<dbReference type="PANTHER" id="PTHR45569">
    <property type="entry name" value="SENSOR PROTEIN KDPD"/>
    <property type="match status" value="1"/>
</dbReference>
<dbReference type="CDD" id="cd00075">
    <property type="entry name" value="HATPase"/>
    <property type="match status" value="1"/>
</dbReference>
<dbReference type="SMART" id="SM00387">
    <property type="entry name" value="HATPase_c"/>
    <property type="match status" value="1"/>
</dbReference>
<keyword evidence="10 14" id="KW-1133">Transmembrane helix</keyword>
<feature type="transmembrane region" description="Helical" evidence="14">
    <location>
        <begin position="37"/>
        <end position="53"/>
    </location>
</feature>
<comment type="subcellular location">
    <subcellularLocation>
        <location evidence="2">Membrane</location>
        <topology evidence="2">Multi-pass membrane protein</topology>
    </subcellularLocation>
</comment>
<dbReference type="CDD" id="cd00082">
    <property type="entry name" value="HisKA"/>
    <property type="match status" value="1"/>
</dbReference>
<keyword evidence="11" id="KW-0902">Two-component regulatory system</keyword>
<keyword evidence="12 14" id="KW-0472">Membrane</keyword>
<feature type="transmembrane region" description="Helical" evidence="14">
    <location>
        <begin position="60"/>
        <end position="79"/>
    </location>
</feature>
<dbReference type="InterPro" id="IPR036890">
    <property type="entry name" value="HATPase_C_sf"/>
</dbReference>
<dbReference type="Gene3D" id="1.10.287.130">
    <property type="match status" value="1"/>
</dbReference>
<reference evidence="16 17" key="1">
    <citation type="submission" date="2016-10" db="EMBL/GenBank/DDBJ databases">
        <authorList>
            <person name="de Groot N.N."/>
        </authorList>
    </citation>
    <scope>NUCLEOTIDE SEQUENCE [LARGE SCALE GENOMIC DNA]</scope>
    <source>
        <strain evidence="16 17">743A</strain>
    </source>
</reference>
<organism evidence="16 17">
    <name type="scientific">Anaeromicropila populeti</name>
    <dbReference type="NCBI Taxonomy" id="37658"/>
    <lineage>
        <taxon>Bacteria</taxon>
        <taxon>Bacillati</taxon>
        <taxon>Bacillota</taxon>
        <taxon>Clostridia</taxon>
        <taxon>Lachnospirales</taxon>
        <taxon>Lachnospiraceae</taxon>
        <taxon>Anaeromicropila</taxon>
    </lineage>
</organism>
<feature type="domain" description="Histidine kinase" evidence="15">
    <location>
        <begin position="141"/>
        <end position="357"/>
    </location>
</feature>
<dbReference type="Proteomes" id="UP000199659">
    <property type="component" value="Unassembled WGS sequence"/>
</dbReference>
<evidence type="ECO:0000256" key="14">
    <source>
        <dbReference type="SAM" id="Phobius"/>
    </source>
</evidence>
<feature type="coiled-coil region" evidence="13">
    <location>
        <begin position="112"/>
        <end position="139"/>
    </location>
</feature>
<keyword evidence="9" id="KW-0067">ATP-binding</keyword>
<keyword evidence="17" id="KW-1185">Reference proteome</keyword>
<dbReference type="Pfam" id="PF02518">
    <property type="entry name" value="HATPase_c"/>
    <property type="match status" value="1"/>
</dbReference>
<dbReference type="PROSITE" id="PS50109">
    <property type="entry name" value="HIS_KIN"/>
    <property type="match status" value="1"/>
</dbReference>
<name>A0A1I6LCK4_9FIRM</name>
<dbReference type="Pfam" id="PF13493">
    <property type="entry name" value="DUF4118"/>
    <property type="match status" value="1"/>
</dbReference>
<keyword evidence="13" id="KW-0175">Coiled coil</keyword>
<evidence type="ECO:0000256" key="9">
    <source>
        <dbReference type="ARBA" id="ARBA00022840"/>
    </source>
</evidence>
<dbReference type="InterPro" id="IPR004358">
    <property type="entry name" value="Sig_transdc_His_kin-like_C"/>
</dbReference>
<evidence type="ECO:0000256" key="8">
    <source>
        <dbReference type="ARBA" id="ARBA00022777"/>
    </source>
</evidence>
<dbReference type="InterPro" id="IPR005467">
    <property type="entry name" value="His_kinase_dom"/>
</dbReference>
<dbReference type="InterPro" id="IPR052023">
    <property type="entry name" value="Histidine_kinase_KdpD"/>
</dbReference>
<evidence type="ECO:0000256" key="1">
    <source>
        <dbReference type="ARBA" id="ARBA00000085"/>
    </source>
</evidence>
<proteinExistence type="predicted"/>
<dbReference type="PANTHER" id="PTHR45569:SF1">
    <property type="entry name" value="SENSOR PROTEIN KDPD"/>
    <property type="match status" value="1"/>
</dbReference>
<evidence type="ECO:0000256" key="3">
    <source>
        <dbReference type="ARBA" id="ARBA00012438"/>
    </source>
</evidence>
<feature type="transmembrane region" description="Helical" evidence="14">
    <location>
        <begin position="12"/>
        <end position="31"/>
    </location>
</feature>
<evidence type="ECO:0000256" key="13">
    <source>
        <dbReference type="SAM" id="Coils"/>
    </source>
</evidence>
<dbReference type="Gene3D" id="3.30.565.10">
    <property type="entry name" value="Histidine kinase-like ATPase, C-terminal domain"/>
    <property type="match status" value="1"/>
</dbReference>
<evidence type="ECO:0000256" key="4">
    <source>
        <dbReference type="ARBA" id="ARBA00022553"/>
    </source>
</evidence>
<evidence type="ECO:0000256" key="11">
    <source>
        <dbReference type="ARBA" id="ARBA00023012"/>
    </source>
</evidence>
<dbReference type="InterPro" id="IPR003661">
    <property type="entry name" value="HisK_dim/P_dom"/>
</dbReference>
<dbReference type="EMBL" id="FOYZ01000015">
    <property type="protein sequence ID" value="SFS01211.1"/>
    <property type="molecule type" value="Genomic_DNA"/>
</dbReference>
<keyword evidence="6 14" id="KW-0812">Transmembrane</keyword>
<dbReference type="RefSeq" id="WP_092563028.1">
    <property type="nucleotide sequence ID" value="NZ_FOYZ01000015.1"/>
</dbReference>
<dbReference type="PRINTS" id="PR00344">
    <property type="entry name" value="BCTRLSENSOR"/>
</dbReference>
<dbReference type="GO" id="GO:0005886">
    <property type="term" value="C:plasma membrane"/>
    <property type="evidence" value="ECO:0007669"/>
    <property type="project" value="TreeGrafter"/>
</dbReference>
<evidence type="ECO:0000256" key="10">
    <source>
        <dbReference type="ARBA" id="ARBA00022989"/>
    </source>
</evidence>
<dbReference type="SMART" id="SM00388">
    <property type="entry name" value="HisKA"/>
    <property type="match status" value="1"/>
</dbReference>
<protein>
    <recommendedName>
        <fullName evidence="3">histidine kinase</fullName>
        <ecNumber evidence="3">2.7.13.3</ecNumber>
    </recommendedName>
</protein>
<accession>A0A1I6LCK4</accession>
<evidence type="ECO:0000259" key="15">
    <source>
        <dbReference type="PROSITE" id="PS50109"/>
    </source>
</evidence>
<evidence type="ECO:0000256" key="12">
    <source>
        <dbReference type="ARBA" id="ARBA00023136"/>
    </source>
</evidence>
<dbReference type="InterPro" id="IPR036097">
    <property type="entry name" value="HisK_dim/P_sf"/>
</dbReference>
<dbReference type="InterPro" id="IPR025201">
    <property type="entry name" value="KdpD_TM"/>
</dbReference>
<evidence type="ECO:0000313" key="16">
    <source>
        <dbReference type="EMBL" id="SFS01211.1"/>
    </source>
</evidence>
<dbReference type="Gene3D" id="1.20.120.620">
    <property type="entry name" value="Backbone structure of the membrane domain of e. Coli histidine kinase receptor kdpd"/>
    <property type="match status" value="1"/>
</dbReference>
<evidence type="ECO:0000256" key="5">
    <source>
        <dbReference type="ARBA" id="ARBA00022679"/>
    </source>
</evidence>
<dbReference type="AlphaFoldDB" id="A0A1I6LCK4"/>
<evidence type="ECO:0000256" key="7">
    <source>
        <dbReference type="ARBA" id="ARBA00022741"/>
    </source>
</evidence>
<dbReference type="SUPFAM" id="SSF47384">
    <property type="entry name" value="Homodimeric domain of signal transducing histidine kinase"/>
    <property type="match status" value="1"/>
</dbReference>
<evidence type="ECO:0000256" key="6">
    <source>
        <dbReference type="ARBA" id="ARBA00022692"/>
    </source>
</evidence>
<dbReference type="SUPFAM" id="SSF55874">
    <property type="entry name" value="ATPase domain of HSP90 chaperone/DNA topoisomerase II/histidine kinase"/>
    <property type="match status" value="1"/>
</dbReference>
<dbReference type="InterPro" id="IPR038318">
    <property type="entry name" value="KdpD_sf"/>
</dbReference>
<evidence type="ECO:0000313" key="17">
    <source>
        <dbReference type="Proteomes" id="UP000199659"/>
    </source>
</evidence>
<dbReference type="STRING" id="37658.SAMN05661086_03215"/>
<sequence length="360" mass="40958">MKNLMMFIKQNNLIITLVFLLIGTGMAFLIFSFASKSLINIILLYILTLMFIVRYTNNYYYGAMAAFISIACANYFFSYPYFKFNFTQTEYFLTCAEILAITLFTTTTTSHVKSQSQMLEERDKQLVEAEKEKMRANLLRAVSHDLRTPLTSIIGEISSFRENADNLSEEEKNDLAKNIYDDAIWLLNMVENLLSITRIKNSVTKVKKSSEAVEEVISEAVTRLKKRIPHANIVVSVPNEFLMIPMDAILIEQVIINLLENAIIHSESTKPIELKITSNNTVAAFHIIDYGIGIDENRINDLFEGFPAREAHTADNRKGMGIGLSICKTIILAHDGKISAKNHEYGAEFYFELPKEELNE</sequence>